<accession>A0A1I2HPU6</accession>
<keyword evidence="7" id="KW-1185">Reference proteome</keyword>
<keyword evidence="2" id="KW-0378">Hydrolase</keyword>
<dbReference type="PRINTS" id="PR00862">
    <property type="entry name" value="PROLIGOPTASE"/>
</dbReference>
<evidence type="ECO:0000256" key="3">
    <source>
        <dbReference type="ARBA" id="ARBA00022825"/>
    </source>
</evidence>
<organism evidence="6 7">
    <name type="scientific">Flavimobilis marinus</name>
    <dbReference type="NCBI Taxonomy" id="285351"/>
    <lineage>
        <taxon>Bacteria</taxon>
        <taxon>Bacillati</taxon>
        <taxon>Actinomycetota</taxon>
        <taxon>Actinomycetes</taxon>
        <taxon>Micrococcales</taxon>
        <taxon>Jonesiaceae</taxon>
        <taxon>Flavimobilis</taxon>
    </lineage>
</organism>
<dbReference type="InterPro" id="IPR001375">
    <property type="entry name" value="Peptidase_S9_cat"/>
</dbReference>
<gene>
    <name evidence="6" type="ORF">SAMN04488035_2444</name>
</gene>
<proteinExistence type="predicted"/>
<dbReference type="AlphaFoldDB" id="A0A1I2HPU6"/>
<dbReference type="EMBL" id="FONZ01000004">
    <property type="protein sequence ID" value="SFF30847.1"/>
    <property type="molecule type" value="Genomic_DNA"/>
</dbReference>
<dbReference type="GO" id="GO:0004252">
    <property type="term" value="F:serine-type endopeptidase activity"/>
    <property type="evidence" value="ECO:0007669"/>
    <property type="project" value="InterPro"/>
</dbReference>
<dbReference type="OrthoDB" id="9801421at2"/>
<keyword evidence="1" id="KW-0645">Protease</keyword>
<dbReference type="GO" id="GO:0005829">
    <property type="term" value="C:cytosol"/>
    <property type="evidence" value="ECO:0007669"/>
    <property type="project" value="TreeGrafter"/>
</dbReference>
<feature type="domain" description="Peptidase S9 prolyl oligopeptidase catalytic" evidence="4">
    <location>
        <begin position="480"/>
        <end position="681"/>
    </location>
</feature>
<evidence type="ECO:0000256" key="2">
    <source>
        <dbReference type="ARBA" id="ARBA00022801"/>
    </source>
</evidence>
<evidence type="ECO:0000259" key="4">
    <source>
        <dbReference type="Pfam" id="PF00326"/>
    </source>
</evidence>
<dbReference type="InterPro" id="IPR002470">
    <property type="entry name" value="Peptidase_S9A"/>
</dbReference>
<dbReference type="InterPro" id="IPR029058">
    <property type="entry name" value="AB_hydrolase_fold"/>
</dbReference>
<dbReference type="InterPro" id="IPR023302">
    <property type="entry name" value="Pept_S9A_N"/>
</dbReference>
<sequence length="685" mass="75444">MTIPTPLRDDAPDPFLWLEEVEGTAALEWVTARNAEARAALVDDAFVRTQTAVRDVLDSQDKIAHVRQVGDFLYNLWQDAEHPRGLWRRTTWEQYERDEPVWEILLDVDALGAAEGVNWVWHGANILRPGHDRALVRLSRGGADADVTRELDLTTKEFLSEADDAFVRAESKGALAWIDRDTVFAFTDFGPGSMTPSGYPRTVRRWHRGTPLADAPLVYEGSDTDMYISAFHDPTPGFERDFVSRTIAFYADELSLLEPDGSLTLIDVPESAEASVHREWLLVRLRDDWTVGVHTHPSGSLLVTELDAFLAGERNLRPVFTPSATTSLLDATWTRHHLVLTVLDDVRHRVEVLTPGDWGTTSVRGLPQDATLEVRAVDADANDDLWVVATGYLTPTTLLLASAAPDAPAARTLKSLPAMFDAAGHEVTQRFATSLDGTRVPYFLVRPVDAPGPVPTYLSAYGGFEIALTPAYSATLGRGWLERGGAYVVANIRGGGEYGPAWHRAALKQHRHRAYEDLAAVARDLVDTGVTTQAQLAVQGRSNGGLLTGNMLTQYPELFGAVVIGVPLLDMRRFSVLLAGASWMAEYGDPDDPAQWEFIRTFSPYHLVDAARPYPPVLVTTSTRDDRVHPGHARKMAALLSDAGHDVTYFENLEGGHAGAADNDQAAFMATIAYEFCWRVLTGTR</sequence>
<dbReference type="Gene3D" id="3.40.50.1820">
    <property type="entry name" value="alpha/beta hydrolase"/>
    <property type="match status" value="1"/>
</dbReference>
<protein>
    <submittedName>
        <fullName evidence="6">Prolyl oligopeptidase</fullName>
    </submittedName>
</protein>
<evidence type="ECO:0000259" key="5">
    <source>
        <dbReference type="Pfam" id="PF02897"/>
    </source>
</evidence>
<dbReference type="GO" id="GO:0070012">
    <property type="term" value="F:oligopeptidase activity"/>
    <property type="evidence" value="ECO:0007669"/>
    <property type="project" value="TreeGrafter"/>
</dbReference>
<dbReference type="Gene3D" id="2.130.10.120">
    <property type="entry name" value="Prolyl oligopeptidase, N-terminal domain"/>
    <property type="match status" value="1"/>
</dbReference>
<evidence type="ECO:0000256" key="1">
    <source>
        <dbReference type="ARBA" id="ARBA00022670"/>
    </source>
</evidence>
<name>A0A1I2HPU6_9MICO</name>
<feature type="domain" description="Peptidase S9A N-terminal" evidence="5">
    <location>
        <begin position="9"/>
        <end position="228"/>
    </location>
</feature>
<dbReference type="GO" id="GO:0006508">
    <property type="term" value="P:proteolysis"/>
    <property type="evidence" value="ECO:0007669"/>
    <property type="project" value="UniProtKB-KW"/>
</dbReference>
<dbReference type="PANTHER" id="PTHR42881:SF13">
    <property type="entry name" value="PROLYL ENDOPEPTIDASE"/>
    <property type="match status" value="1"/>
</dbReference>
<dbReference type="RefSeq" id="WP_093379173.1">
    <property type="nucleotide sequence ID" value="NZ_BNAN01000004.1"/>
</dbReference>
<evidence type="ECO:0000313" key="7">
    <source>
        <dbReference type="Proteomes" id="UP000198520"/>
    </source>
</evidence>
<dbReference type="Pfam" id="PF02897">
    <property type="entry name" value="Peptidase_S9_N"/>
    <property type="match status" value="1"/>
</dbReference>
<dbReference type="SUPFAM" id="SSF53474">
    <property type="entry name" value="alpha/beta-Hydrolases"/>
    <property type="match status" value="1"/>
</dbReference>
<reference evidence="7" key="1">
    <citation type="submission" date="2016-10" db="EMBL/GenBank/DDBJ databases">
        <authorList>
            <person name="Varghese N."/>
            <person name="Submissions S."/>
        </authorList>
    </citation>
    <scope>NUCLEOTIDE SEQUENCE [LARGE SCALE GENOMIC DNA]</scope>
    <source>
        <strain evidence="7">DSM 19083</strain>
    </source>
</reference>
<dbReference type="STRING" id="285351.SAMN04488035_2444"/>
<keyword evidence="3" id="KW-0720">Serine protease</keyword>
<dbReference type="SUPFAM" id="SSF50993">
    <property type="entry name" value="Peptidase/esterase 'gauge' domain"/>
    <property type="match status" value="1"/>
</dbReference>
<dbReference type="Proteomes" id="UP000198520">
    <property type="component" value="Unassembled WGS sequence"/>
</dbReference>
<dbReference type="PANTHER" id="PTHR42881">
    <property type="entry name" value="PROLYL ENDOPEPTIDASE"/>
    <property type="match status" value="1"/>
</dbReference>
<dbReference type="InterPro" id="IPR051167">
    <property type="entry name" value="Prolyl_oligopep/macrocyclase"/>
</dbReference>
<evidence type="ECO:0000313" key="6">
    <source>
        <dbReference type="EMBL" id="SFF30847.1"/>
    </source>
</evidence>
<dbReference type="Pfam" id="PF00326">
    <property type="entry name" value="Peptidase_S9"/>
    <property type="match status" value="1"/>
</dbReference>